<keyword evidence="5 13" id="KW-0732">Signal</keyword>
<evidence type="ECO:0000256" key="2">
    <source>
        <dbReference type="ARBA" id="ARBA00007242"/>
    </source>
</evidence>
<dbReference type="Pfam" id="PF00003">
    <property type="entry name" value="7tm_3"/>
    <property type="match status" value="1"/>
</dbReference>
<dbReference type="PANTHER" id="PTHR24061">
    <property type="entry name" value="CALCIUM-SENSING RECEPTOR-RELATED"/>
    <property type="match status" value="1"/>
</dbReference>
<keyword evidence="15" id="KW-1185">Reference proteome</keyword>
<dbReference type="Pfam" id="PF07562">
    <property type="entry name" value="NCD3G"/>
    <property type="match status" value="1"/>
</dbReference>
<keyword evidence="4 12" id="KW-0812">Transmembrane</keyword>
<dbReference type="InterPro" id="IPR011500">
    <property type="entry name" value="GPCR_3_9-Cys_dom"/>
</dbReference>
<dbReference type="GO" id="GO:0005886">
    <property type="term" value="C:plasma membrane"/>
    <property type="evidence" value="ECO:0007669"/>
    <property type="project" value="UniProtKB-SubCell"/>
</dbReference>
<proteinExistence type="inferred from homology"/>
<evidence type="ECO:0000256" key="5">
    <source>
        <dbReference type="ARBA" id="ARBA00022729"/>
    </source>
</evidence>
<evidence type="ECO:0000256" key="10">
    <source>
        <dbReference type="ARBA" id="ARBA00023180"/>
    </source>
</evidence>
<dbReference type="Gene3D" id="3.40.50.2300">
    <property type="match status" value="2"/>
</dbReference>
<evidence type="ECO:0000256" key="6">
    <source>
        <dbReference type="ARBA" id="ARBA00022989"/>
    </source>
</evidence>
<name>A0A9F5IXL1_PYTBI</name>
<comment type="subcellular location">
    <subcellularLocation>
        <location evidence="1">Cell membrane</location>
        <topology evidence="1">Multi-pass membrane protein</topology>
    </subcellularLocation>
</comment>
<comment type="similarity">
    <text evidence="2">Belongs to the G-protein coupled receptor 3 family.</text>
</comment>
<sequence length="929" mass="104557">MWLCCYDWGQIALTFKGWMFLLSLLILPQTPFSKTLNSMCGSKPGVQHHSPASSSDIVIAEFVSMVFLKVPLHNFMQKPSESQTAWLLPKNYQHVLVFLFAIHEINVNENLLPNTTLGSQIYENAFNPLKACGNLLTLLFMGQNCLPNYNSVKDQKLMAAVGDLNFQNSIQMANIINAYKIPQLSYSSFDPALSYKTQFPSLIWMTPNENLQYGGIIQLLKYFGWNWIGLFIPDDVTGERFFRILRPKLIQNDICISLIQFIPIVINYVSNTFQQKQLNKIAATLWFSKSNVILVYGDMQSMDGLRIILESYEINSKVPIERVWIISALWDVTSVFEAHKFTGLSFNGSLSFALHTNEVPGFQEFLESLNPNRSKMYFIHQFWCTAFICSLPMYNINVPGKGICTGEEDLGSLPGTVFEMQMSGQSYAICNAVHAVAHALNAMDSSRARQKTAENGEKWNLLKVQPWQLHVFLKNISFNNSAGEEIVLDDGGNLGGRYDIISLVTFPNRSFHKVRVGRTEPQSSQRERLSINESAIIWNPRFKELPPSSTCVESCHPGYRKLTKQGEPICCYDCIQCSEGRISIKTDAKECEKCPEDHYPNEKQDHCIPKSVTFLSYGVVLGAVLATFLATCTVSFSGITIVVMGTFIHYQNTPIVKANNWGITCTLLFSLLLCFLCSFLFLGCPGTATCLLRQTVFGVVFSIAVSCVLAKTITVILAFMATKPGNRMRKWVGKRLAIFVIVLCSLIQMTICAVWLIISPPFPELDMHSQFGEILVQCNEGSEIMFYIVLGFMWLLAIISFVVAFFARKLPDTFNEAKLITFSMLVFCSVWVSFVPTYLSTKGKFMVAVEVFSILASGGGLLACIFLPKCYIIVLRPELNTREHCPKQFSKEEQEIHVNYNLAAPLLEAPIQTRAVSSRSSHLFITFLC</sequence>
<dbReference type="InterPro" id="IPR017978">
    <property type="entry name" value="GPCR_3_C"/>
</dbReference>
<dbReference type="InterPro" id="IPR028082">
    <property type="entry name" value="Peripla_BP_I"/>
</dbReference>
<dbReference type="RefSeq" id="XP_025030015.1">
    <property type="nucleotide sequence ID" value="XM_025174247.1"/>
</dbReference>
<dbReference type="InterPro" id="IPR017979">
    <property type="entry name" value="GPCR_3_CS"/>
</dbReference>
<feature type="signal peptide" evidence="13">
    <location>
        <begin position="1"/>
        <end position="33"/>
    </location>
</feature>
<dbReference type="Proteomes" id="UP000695026">
    <property type="component" value="Unplaced"/>
</dbReference>
<dbReference type="PROSITE" id="PS50259">
    <property type="entry name" value="G_PROTEIN_RECEP_F3_4"/>
    <property type="match status" value="1"/>
</dbReference>
<evidence type="ECO:0000256" key="9">
    <source>
        <dbReference type="ARBA" id="ARBA00023170"/>
    </source>
</evidence>
<keyword evidence="11" id="KW-0807">Transducer</keyword>
<evidence type="ECO:0000256" key="8">
    <source>
        <dbReference type="ARBA" id="ARBA00023136"/>
    </source>
</evidence>
<gene>
    <name evidence="16" type="primary">LOC112542157</name>
</gene>
<keyword evidence="7" id="KW-0297">G-protein coupled receptor</keyword>
<feature type="transmembrane region" description="Helical" evidence="12">
    <location>
        <begin position="784"/>
        <end position="807"/>
    </location>
</feature>
<dbReference type="InterPro" id="IPR038550">
    <property type="entry name" value="GPCR_3_9-Cys_sf"/>
</dbReference>
<evidence type="ECO:0000259" key="14">
    <source>
        <dbReference type="PROSITE" id="PS50259"/>
    </source>
</evidence>
<dbReference type="Gene3D" id="2.10.50.30">
    <property type="entry name" value="GPCR, family 3, nine cysteines domain"/>
    <property type="match status" value="1"/>
</dbReference>
<dbReference type="PRINTS" id="PR00248">
    <property type="entry name" value="GPCRMGR"/>
</dbReference>
<evidence type="ECO:0000256" key="7">
    <source>
        <dbReference type="ARBA" id="ARBA00023040"/>
    </source>
</evidence>
<evidence type="ECO:0000256" key="4">
    <source>
        <dbReference type="ARBA" id="ARBA00022692"/>
    </source>
</evidence>
<dbReference type="SUPFAM" id="SSF53822">
    <property type="entry name" value="Periplasmic binding protein-like I"/>
    <property type="match status" value="1"/>
</dbReference>
<evidence type="ECO:0000256" key="1">
    <source>
        <dbReference type="ARBA" id="ARBA00004651"/>
    </source>
</evidence>
<reference evidence="16" key="1">
    <citation type="submission" date="2025-08" db="UniProtKB">
        <authorList>
            <consortium name="RefSeq"/>
        </authorList>
    </citation>
    <scope>IDENTIFICATION</scope>
    <source>
        <tissue evidence="16">Liver</tissue>
    </source>
</reference>
<feature type="chain" id="PRO_5039913062" evidence="13">
    <location>
        <begin position="34"/>
        <end position="929"/>
    </location>
</feature>
<keyword evidence="8 12" id="KW-0472">Membrane</keyword>
<feature type="domain" description="G-protein coupled receptors family 3 profile" evidence="14">
    <location>
        <begin position="625"/>
        <end position="884"/>
    </location>
</feature>
<dbReference type="InterPro" id="IPR000068">
    <property type="entry name" value="GPCR_3_Ca_sens_rcpt-rel"/>
</dbReference>
<evidence type="ECO:0000256" key="3">
    <source>
        <dbReference type="ARBA" id="ARBA00022475"/>
    </source>
</evidence>
<dbReference type="FunFam" id="2.10.50.30:FF:000002">
    <property type="entry name" value="Vomeronasal 2 receptor, h1"/>
    <property type="match status" value="1"/>
</dbReference>
<dbReference type="InterPro" id="IPR001828">
    <property type="entry name" value="ANF_lig-bd_rcpt"/>
</dbReference>
<dbReference type="OrthoDB" id="9046225at2759"/>
<dbReference type="PANTHER" id="PTHR24061:SF599">
    <property type="entry name" value="G-PROTEIN COUPLED RECEPTORS FAMILY 3 PROFILE DOMAIN-CONTAINING PROTEIN"/>
    <property type="match status" value="1"/>
</dbReference>
<dbReference type="CDD" id="cd15283">
    <property type="entry name" value="7tmC_V2R_pheromone"/>
    <property type="match status" value="1"/>
</dbReference>
<evidence type="ECO:0000256" key="11">
    <source>
        <dbReference type="ARBA" id="ARBA00023224"/>
    </source>
</evidence>
<dbReference type="InterPro" id="IPR000337">
    <property type="entry name" value="GPCR_3"/>
</dbReference>
<keyword evidence="9" id="KW-0675">Receptor</keyword>
<dbReference type="KEGG" id="pbi:112542157"/>
<feature type="transmembrane region" description="Helical" evidence="12">
    <location>
        <begin position="695"/>
        <end position="720"/>
    </location>
</feature>
<keyword evidence="6 12" id="KW-1133">Transmembrane helix</keyword>
<feature type="transmembrane region" description="Helical" evidence="12">
    <location>
        <begin position="615"/>
        <end position="648"/>
    </location>
</feature>
<feature type="transmembrane region" description="Helical" evidence="12">
    <location>
        <begin position="736"/>
        <end position="758"/>
    </location>
</feature>
<feature type="transmembrane region" description="Helical" evidence="12">
    <location>
        <begin position="819"/>
        <end position="839"/>
    </location>
</feature>
<dbReference type="GO" id="GO:0004930">
    <property type="term" value="F:G protein-coupled receptor activity"/>
    <property type="evidence" value="ECO:0007669"/>
    <property type="project" value="UniProtKB-KW"/>
</dbReference>
<dbReference type="PRINTS" id="PR01535">
    <property type="entry name" value="VOMERONASL2R"/>
</dbReference>
<dbReference type="AlphaFoldDB" id="A0A9F5IXL1"/>
<dbReference type="PROSITE" id="PS00981">
    <property type="entry name" value="G_PROTEIN_RECEP_F3_3"/>
    <property type="match status" value="1"/>
</dbReference>
<evidence type="ECO:0000313" key="16">
    <source>
        <dbReference type="RefSeq" id="XP_025030015.1"/>
    </source>
</evidence>
<dbReference type="FunFam" id="3.40.50.2300:FF:000024">
    <property type="entry name" value="Vomeronasal 2, receptor 73"/>
    <property type="match status" value="1"/>
</dbReference>
<protein>
    <submittedName>
        <fullName evidence="16">Vomeronasal type-2 receptor 26-like</fullName>
    </submittedName>
</protein>
<feature type="transmembrane region" description="Helical" evidence="12">
    <location>
        <begin position="845"/>
        <end position="867"/>
    </location>
</feature>
<dbReference type="Pfam" id="PF01094">
    <property type="entry name" value="ANF_receptor"/>
    <property type="match status" value="1"/>
</dbReference>
<organism evidence="15 16">
    <name type="scientific">Python bivittatus</name>
    <name type="common">Burmese python</name>
    <name type="synonym">Python molurus bivittatus</name>
    <dbReference type="NCBI Taxonomy" id="176946"/>
    <lineage>
        <taxon>Eukaryota</taxon>
        <taxon>Metazoa</taxon>
        <taxon>Chordata</taxon>
        <taxon>Craniata</taxon>
        <taxon>Vertebrata</taxon>
        <taxon>Euteleostomi</taxon>
        <taxon>Lepidosauria</taxon>
        <taxon>Squamata</taxon>
        <taxon>Bifurcata</taxon>
        <taxon>Unidentata</taxon>
        <taxon>Episquamata</taxon>
        <taxon>Toxicofera</taxon>
        <taxon>Serpentes</taxon>
        <taxon>Henophidia</taxon>
        <taxon>Pythonidae</taxon>
        <taxon>Python</taxon>
    </lineage>
</organism>
<feature type="transmembrane region" description="Helical" evidence="12">
    <location>
        <begin position="660"/>
        <end position="683"/>
    </location>
</feature>
<evidence type="ECO:0000313" key="15">
    <source>
        <dbReference type="Proteomes" id="UP000695026"/>
    </source>
</evidence>
<evidence type="ECO:0000256" key="12">
    <source>
        <dbReference type="SAM" id="Phobius"/>
    </source>
</evidence>
<keyword evidence="10" id="KW-0325">Glycoprotein</keyword>
<dbReference type="InterPro" id="IPR004073">
    <property type="entry name" value="GPCR_3_vmron_rcpt_2"/>
</dbReference>
<accession>A0A9F5IXL1</accession>
<evidence type="ECO:0000256" key="13">
    <source>
        <dbReference type="SAM" id="SignalP"/>
    </source>
</evidence>
<dbReference type="OMA" id="KWTYHAS"/>
<dbReference type="GeneID" id="112542157"/>
<keyword evidence="3" id="KW-1003">Cell membrane</keyword>